<dbReference type="EMBL" id="FZQP02006848">
    <property type="protein sequence ID" value="VVD04254.1"/>
    <property type="molecule type" value="Genomic_DNA"/>
</dbReference>
<protein>
    <submittedName>
        <fullName evidence="1">Uncharacterized protein</fullName>
    </submittedName>
</protein>
<evidence type="ECO:0000313" key="1">
    <source>
        <dbReference type="EMBL" id="VVD04254.1"/>
    </source>
</evidence>
<gene>
    <name evidence="1" type="ORF">LSINAPIS_LOCUS14050</name>
</gene>
<keyword evidence="2" id="KW-1185">Reference proteome</keyword>
<dbReference type="AlphaFoldDB" id="A0A5E4R3E2"/>
<organism evidence="1 2">
    <name type="scientific">Leptidea sinapis</name>
    <dbReference type="NCBI Taxonomy" id="189913"/>
    <lineage>
        <taxon>Eukaryota</taxon>
        <taxon>Metazoa</taxon>
        <taxon>Ecdysozoa</taxon>
        <taxon>Arthropoda</taxon>
        <taxon>Hexapoda</taxon>
        <taxon>Insecta</taxon>
        <taxon>Pterygota</taxon>
        <taxon>Neoptera</taxon>
        <taxon>Endopterygota</taxon>
        <taxon>Lepidoptera</taxon>
        <taxon>Glossata</taxon>
        <taxon>Ditrysia</taxon>
        <taxon>Papilionoidea</taxon>
        <taxon>Pieridae</taxon>
        <taxon>Dismorphiinae</taxon>
        <taxon>Leptidea</taxon>
    </lineage>
</organism>
<name>A0A5E4R3E2_9NEOP</name>
<accession>A0A5E4R3E2</accession>
<dbReference type="Proteomes" id="UP000324832">
    <property type="component" value="Unassembled WGS sequence"/>
</dbReference>
<sequence length="511" mass="59172">MHNRNYKISSGLIFNHINRNIVHPSALTTLKEETSNVEIVEINSSSDESDARPDTNKRSTFSHAWSYVDHDRFNNGDNLIHQINDSARAKRRLNVSSGDNEIYRHPTNEDGQRQEDIYPSFYTMERNYPRDRQSDYNRQINRFTILNSSLPSDSSSEEQAAEEVIHYGDTGPPCSYDWYDDQDILGDEIFFSHDAVNDKRTIWIYSYKNKRILSENDNIFTNIPSKDSSTSSNDESEYEFSEEKPKFRKIVTPIIQHIPRLNLSLSPTLPTVTEVTEPIKQAESSIITNNAGKLEPTDRLSSTENLSERNKFQLHWNDLSPRIKNIKMLFIRDKESEKGHVYCEPEIKIMTNDATVEDTEIKTSENAVSSLDEIENCIQSSRVTLTKSHIKLTPPPITRDTSITDPIDKLEDNWIAEEKTEEKIIVYESEIQHEEVLENHCKMQENKPNEKPAHQFFINNIPLLKPAEWTQYFPITESVPSSELTICTNETNKQSWYEKLCKCLNCFNCAK</sequence>
<proteinExistence type="predicted"/>
<evidence type="ECO:0000313" key="2">
    <source>
        <dbReference type="Proteomes" id="UP000324832"/>
    </source>
</evidence>
<reference evidence="1 2" key="1">
    <citation type="submission" date="2017-07" db="EMBL/GenBank/DDBJ databases">
        <authorList>
            <person name="Talla V."/>
            <person name="Backstrom N."/>
        </authorList>
    </citation>
    <scope>NUCLEOTIDE SEQUENCE [LARGE SCALE GENOMIC DNA]</scope>
</reference>